<evidence type="ECO:0000313" key="1">
    <source>
        <dbReference type="EMBL" id="MBX49677.1"/>
    </source>
</evidence>
<proteinExistence type="predicted"/>
<name>A0A2P2P4M6_RHIMU</name>
<dbReference type="AlphaFoldDB" id="A0A2P2P4M6"/>
<organism evidence="1">
    <name type="scientific">Rhizophora mucronata</name>
    <name type="common">Asiatic mangrove</name>
    <dbReference type="NCBI Taxonomy" id="61149"/>
    <lineage>
        <taxon>Eukaryota</taxon>
        <taxon>Viridiplantae</taxon>
        <taxon>Streptophyta</taxon>
        <taxon>Embryophyta</taxon>
        <taxon>Tracheophyta</taxon>
        <taxon>Spermatophyta</taxon>
        <taxon>Magnoliopsida</taxon>
        <taxon>eudicotyledons</taxon>
        <taxon>Gunneridae</taxon>
        <taxon>Pentapetalae</taxon>
        <taxon>rosids</taxon>
        <taxon>fabids</taxon>
        <taxon>Malpighiales</taxon>
        <taxon>Rhizophoraceae</taxon>
        <taxon>Rhizophora</taxon>
    </lineage>
</organism>
<dbReference type="EMBL" id="GGEC01069193">
    <property type="protein sequence ID" value="MBX49677.1"/>
    <property type="molecule type" value="Transcribed_RNA"/>
</dbReference>
<protein>
    <submittedName>
        <fullName evidence="1">Uncharacterized protein</fullName>
    </submittedName>
</protein>
<reference evidence="1" key="1">
    <citation type="submission" date="2018-02" db="EMBL/GenBank/DDBJ databases">
        <title>Rhizophora mucronata_Transcriptome.</title>
        <authorList>
            <person name="Meera S.P."/>
            <person name="Sreeshan A."/>
            <person name="Augustine A."/>
        </authorList>
    </citation>
    <scope>NUCLEOTIDE SEQUENCE</scope>
    <source>
        <tissue evidence="1">Leaf</tissue>
    </source>
</reference>
<accession>A0A2P2P4M6</accession>
<sequence length="34" mass="4224">MYHLRKRISSCNHMKSHHKTLSKWSLIRRSLKFL</sequence>